<proteinExistence type="predicted"/>
<dbReference type="KEGG" id="hty:BN2458_PEG1845"/>
<dbReference type="CDD" id="cd02513">
    <property type="entry name" value="CMP-NeuAc_Synthase"/>
    <property type="match status" value="1"/>
</dbReference>
<reference evidence="3 4" key="1">
    <citation type="journal article" date="2014" name="Genome Announc.">
        <title>Draft genome sequences of eight enterohepatic helicobacter species isolated from both laboratory and wild rodents.</title>
        <authorList>
            <person name="Sheh A."/>
            <person name="Shen Z."/>
            <person name="Fox J.G."/>
        </authorList>
    </citation>
    <scope>NUCLEOTIDE SEQUENCE [LARGE SCALE GENOMIC DNA]</scope>
    <source>
        <strain evidence="3 4">MIT 98-6810</strain>
    </source>
</reference>
<dbReference type="InterPro" id="IPR020039">
    <property type="entry name" value="PseF"/>
</dbReference>
<keyword evidence="2" id="KW-0548">Nucleotidyltransferase</keyword>
<evidence type="ECO:0000256" key="1">
    <source>
        <dbReference type="NCBIfam" id="TIGR03584"/>
    </source>
</evidence>
<dbReference type="PANTHER" id="PTHR21485:SF6">
    <property type="entry name" value="N-ACYLNEURAMINATE CYTIDYLYLTRANSFERASE-RELATED"/>
    <property type="match status" value="1"/>
</dbReference>
<keyword evidence="2" id="KW-0808">Transferase</keyword>
<dbReference type="GeneID" id="78151979"/>
<reference evidence="2" key="3">
    <citation type="submission" date="2015-11" db="EMBL/GenBank/DDBJ databases">
        <authorList>
            <person name="Zhang Y."/>
            <person name="Guo Z."/>
        </authorList>
    </citation>
    <scope>NUCLEOTIDE SEQUENCE</scope>
    <source>
        <strain evidence="2">1</strain>
    </source>
</reference>
<dbReference type="OrthoDB" id="9805604at2"/>
<dbReference type="Gene3D" id="3.90.550.10">
    <property type="entry name" value="Spore Coat Polysaccharide Biosynthesis Protein SpsA, Chain A"/>
    <property type="match status" value="1"/>
</dbReference>
<sequence length="228" mass="25553">MKKIALIPARGGSKRIPHKNIKPFCGKPIIAYPICTALQSKLFDEVIVSTDSKEIATIAQSFGANVPFMRPKHLSDDFTPTAAVAAHAVDMLCLSERDLLCVIYPTAPLLRAQTIQNALESLLADSTKCFSFCAVSYEYNPHRSFYIKNNALEMIFPAHYLTRSQDLDPLYHDAGQFYWGHAGAWRAQLPIFAPHSCVEIIPANAAQDIDTLEDWQIAEMKYKLFKEC</sequence>
<keyword evidence="4" id="KW-1185">Reference proteome</keyword>
<gene>
    <name evidence="3" type="primary">pseF</name>
    <name evidence="2" type="ORF">BN2458_PEG1845</name>
    <name evidence="3" type="ORF">LS75_007275</name>
</gene>
<dbReference type="GO" id="GO:0008781">
    <property type="term" value="F:N-acylneuraminate cytidylyltransferase activity"/>
    <property type="evidence" value="ECO:0007669"/>
    <property type="project" value="TreeGrafter"/>
</dbReference>
<organism evidence="2 5">
    <name type="scientific">Helicobacter typhlonius</name>
    <dbReference type="NCBI Taxonomy" id="76936"/>
    <lineage>
        <taxon>Bacteria</taxon>
        <taxon>Pseudomonadati</taxon>
        <taxon>Campylobacterota</taxon>
        <taxon>Epsilonproteobacteria</taxon>
        <taxon>Campylobacterales</taxon>
        <taxon>Helicobacteraceae</taxon>
        <taxon>Helicobacter</taxon>
    </lineage>
</organism>
<name>A0A099UBA9_9HELI</name>
<dbReference type="InterPro" id="IPR003329">
    <property type="entry name" value="Cytidylyl_trans"/>
</dbReference>
<dbReference type="NCBIfam" id="TIGR03584">
    <property type="entry name" value="PseF"/>
    <property type="match status" value="1"/>
</dbReference>
<evidence type="ECO:0000313" key="4">
    <source>
        <dbReference type="Proteomes" id="UP000029925"/>
    </source>
</evidence>
<dbReference type="InterPro" id="IPR050793">
    <property type="entry name" value="CMP-NeuNAc_synthase"/>
</dbReference>
<evidence type="ECO:0000313" key="5">
    <source>
        <dbReference type="Proteomes" id="UP000064525"/>
    </source>
</evidence>
<dbReference type="STRING" id="76936.BN2458_PEG1845"/>
<dbReference type="SUPFAM" id="SSF53448">
    <property type="entry name" value="Nucleotide-diphospho-sugar transferases"/>
    <property type="match status" value="1"/>
</dbReference>
<evidence type="ECO:0000313" key="3">
    <source>
        <dbReference type="EMBL" id="TLD78242.1"/>
    </source>
</evidence>
<dbReference type="Proteomes" id="UP000029925">
    <property type="component" value="Unassembled WGS sequence"/>
</dbReference>
<dbReference type="InterPro" id="IPR029044">
    <property type="entry name" value="Nucleotide-diphossugar_trans"/>
</dbReference>
<dbReference type="PANTHER" id="PTHR21485">
    <property type="entry name" value="HAD SUPERFAMILY MEMBERS CMAS AND KDSC"/>
    <property type="match status" value="1"/>
</dbReference>
<reference evidence="5" key="2">
    <citation type="submission" date="2015-11" db="EMBL/GenBank/DDBJ databases">
        <authorList>
            <person name="Anvar S.Y."/>
        </authorList>
    </citation>
    <scope>NUCLEOTIDE SEQUENCE [LARGE SCALE GENOMIC DNA]</scope>
</reference>
<dbReference type="Pfam" id="PF02348">
    <property type="entry name" value="CTP_transf_3"/>
    <property type="match status" value="1"/>
</dbReference>
<evidence type="ECO:0000313" key="2">
    <source>
        <dbReference type="EMBL" id="CUU40728.1"/>
    </source>
</evidence>
<accession>A0A099UBA9</accession>
<protein>
    <recommendedName>
        <fullName evidence="1">Pseudaminic acid cytidylyltransferase</fullName>
        <ecNumber evidence="1">2.7.7.81</ecNumber>
    </recommendedName>
</protein>
<dbReference type="AlphaFoldDB" id="A0A099UBA9"/>
<dbReference type="EMBL" id="LN907858">
    <property type="protein sequence ID" value="CUU40728.1"/>
    <property type="molecule type" value="Genomic_DNA"/>
</dbReference>
<dbReference type="EC" id="2.7.7.81" evidence="1"/>
<dbReference type="EMBL" id="JRPF02000008">
    <property type="protein sequence ID" value="TLD78242.1"/>
    <property type="molecule type" value="Genomic_DNA"/>
</dbReference>
<dbReference type="Proteomes" id="UP000064525">
    <property type="component" value="Chromosome I"/>
</dbReference>
<dbReference type="RefSeq" id="WP_034327820.1">
    <property type="nucleotide sequence ID" value="NZ_CAJTQN010000001.1"/>
</dbReference>
<dbReference type="PATRIC" id="fig|76936.10.peg.1800"/>